<keyword evidence="3" id="KW-1185">Reference proteome</keyword>
<sequence length="111" mass="11703">MEDMAQDTTSRTAAETTGRSAAVRAGTAGRLRRGAMAVMAAAPLLFFVAGCDEPGNWVVKSINKSSETVDCVDKDKPEKTREVSVSNEVLRSIKVGEKCPEDGGRNGGSRG</sequence>
<organism evidence="2 3">
    <name type="scientific">Amycolatopsis minnesotensis</name>
    <dbReference type="NCBI Taxonomy" id="337894"/>
    <lineage>
        <taxon>Bacteria</taxon>
        <taxon>Bacillati</taxon>
        <taxon>Actinomycetota</taxon>
        <taxon>Actinomycetes</taxon>
        <taxon>Pseudonocardiales</taxon>
        <taxon>Pseudonocardiaceae</taxon>
        <taxon>Amycolatopsis</taxon>
    </lineage>
</organism>
<proteinExistence type="predicted"/>
<dbReference type="EMBL" id="BAAANN010000007">
    <property type="protein sequence ID" value="GAA1952049.1"/>
    <property type="molecule type" value="Genomic_DNA"/>
</dbReference>
<feature type="compositionally biased region" description="Polar residues" evidence="1">
    <location>
        <begin position="1"/>
        <end position="19"/>
    </location>
</feature>
<gene>
    <name evidence="2" type="ORF">GCM10009754_21190</name>
</gene>
<evidence type="ECO:0000313" key="2">
    <source>
        <dbReference type="EMBL" id="GAA1952049.1"/>
    </source>
</evidence>
<accession>A0ABP5BV95</accession>
<reference evidence="3" key="1">
    <citation type="journal article" date="2019" name="Int. J. Syst. Evol. Microbiol.">
        <title>The Global Catalogue of Microorganisms (GCM) 10K type strain sequencing project: providing services to taxonomists for standard genome sequencing and annotation.</title>
        <authorList>
            <consortium name="The Broad Institute Genomics Platform"/>
            <consortium name="The Broad Institute Genome Sequencing Center for Infectious Disease"/>
            <person name="Wu L."/>
            <person name="Ma J."/>
        </authorList>
    </citation>
    <scope>NUCLEOTIDE SEQUENCE [LARGE SCALE GENOMIC DNA]</scope>
    <source>
        <strain evidence="3">JCM 14545</strain>
    </source>
</reference>
<protein>
    <submittedName>
        <fullName evidence="2">Uncharacterized protein</fullName>
    </submittedName>
</protein>
<evidence type="ECO:0000256" key="1">
    <source>
        <dbReference type="SAM" id="MobiDB-lite"/>
    </source>
</evidence>
<dbReference type="Proteomes" id="UP001501116">
    <property type="component" value="Unassembled WGS sequence"/>
</dbReference>
<feature type="region of interest" description="Disordered" evidence="1">
    <location>
        <begin position="1"/>
        <end position="28"/>
    </location>
</feature>
<name>A0ABP5BV95_9PSEU</name>
<evidence type="ECO:0000313" key="3">
    <source>
        <dbReference type="Proteomes" id="UP001501116"/>
    </source>
</evidence>
<comment type="caution">
    <text evidence="2">The sequence shown here is derived from an EMBL/GenBank/DDBJ whole genome shotgun (WGS) entry which is preliminary data.</text>
</comment>